<dbReference type="SMART" id="SM00387">
    <property type="entry name" value="HATPase_c"/>
    <property type="match status" value="1"/>
</dbReference>
<keyword evidence="12" id="KW-1185">Reference proteome</keyword>
<evidence type="ECO:0000256" key="7">
    <source>
        <dbReference type="PROSITE-ProRule" id="PRU00169"/>
    </source>
</evidence>
<evidence type="ECO:0000256" key="2">
    <source>
        <dbReference type="ARBA" id="ARBA00012438"/>
    </source>
</evidence>
<dbReference type="InterPro" id="IPR011110">
    <property type="entry name" value="Reg_prop"/>
</dbReference>
<feature type="modified residue" description="4-aspartylphosphate" evidence="7">
    <location>
        <position position="1154"/>
    </location>
</feature>
<proteinExistence type="predicted"/>
<dbReference type="Pfam" id="PF07494">
    <property type="entry name" value="Reg_prop"/>
    <property type="match status" value="4"/>
</dbReference>
<dbReference type="SMART" id="SM00388">
    <property type="entry name" value="HisKA"/>
    <property type="match status" value="1"/>
</dbReference>
<dbReference type="CDD" id="cd00082">
    <property type="entry name" value="HisKA"/>
    <property type="match status" value="1"/>
</dbReference>
<feature type="domain" description="HTH araC/xylS-type" evidence="8">
    <location>
        <begin position="1253"/>
        <end position="1352"/>
    </location>
</feature>
<comment type="catalytic activity">
    <reaction evidence="1">
        <text>ATP + protein L-histidine = ADP + protein N-phospho-L-histidine.</text>
        <dbReference type="EC" id="2.7.13.3"/>
    </reaction>
</comment>
<dbReference type="Pfam" id="PF00512">
    <property type="entry name" value="HisKA"/>
    <property type="match status" value="1"/>
</dbReference>
<evidence type="ECO:0000256" key="3">
    <source>
        <dbReference type="ARBA" id="ARBA00022553"/>
    </source>
</evidence>
<dbReference type="Pfam" id="PF00072">
    <property type="entry name" value="Response_reg"/>
    <property type="match status" value="1"/>
</dbReference>
<dbReference type="Pfam" id="PF12833">
    <property type="entry name" value="HTH_18"/>
    <property type="match status" value="1"/>
</dbReference>
<keyword evidence="3 7" id="KW-0597">Phosphoprotein</keyword>
<protein>
    <recommendedName>
        <fullName evidence="2">histidine kinase</fullName>
        <ecNumber evidence="2">2.7.13.3</ecNumber>
    </recommendedName>
</protein>
<evidence type="ECO:0000259" key="8">
    <source>
        <dbReference type="PROSITE" id="PS01124"/>
    </source>
</evidence>
<dbReference type="SUPFAM" id="SSF52172">
    <property type="entry name" value="CheY-like"/>
    <property type="match status" value="1"/>
</dbReference>
<dbReference type="InterPro" id="IPR011123">
    <property type="entry name" value="Y_Y_Y"/>
</dbReference>
<dbReference type="SMART" id="SM00342">
    <property type="entry name" value="HTH_ARAC"/>
    <property type="match status" value="1"/>
</dbReference>
<dbReference type="PROSITE" id="PS01124">
    <property type="entry name" value="HTH_ARAC_FAMILY_2"/>
    <property type="match status" value="1"/>
</dbReference>
<dbReference type="PANTHER" id="PTHR43547:SF2">
    <property type="entry name" value="HYBRID SIGNAL TRANSDUCTION HISTIDINE KINASE C"/>
    <property type="match status" value="1"/>
</dbReference>
<dbReference type="Pfam" id="PF02518">
    <property type="entry name" value="HATPase_c"/>
    <property type="match status" value="1"/>
</dbReference>
<dbReference type="Gene3D" id="3.40.50.2300">
    <property type="match status" value="1"/>
</dbReference>
<organism evidence="11 12">
    <name type="scientific">Flavivirga amylovorans</name>
    <dbReference type="NCBI Taxonomy" id="870486"/>
    <lineage>
        <taxon>Bacteria</taxon>
        <taxon>Pseudomonadati</taxon>
        <taxon>Bacteroidota</taxon>
        <taxon>Flavobacteriia</taxon>
        <taxon>Flavobacteriales</taxon>
        <taxon>Flavobacteriaceae</taxon>
        <taxon>Flavivirga</taxon>
    </lineage>
</organism>
<evidence type="ECO:0000256" key="6">
    <source>
        <dbReference type="ARBA" id="ARBA00023163"/>
    </source>
</evidence>
<dbReference type="EMBL" id="JAUOEM010000001">
    <property type="protein sequence ID" value="MDO5986769.1"/>
    <property type="molecule type" value="Genomic_DNA"/>
</dbReference>
<comment type="caution">
    <text evidence="11">The sequence shown here is derived from an EMBL/GenBank/DDBJ whole genome shotgun (WGS) entry which is preliminary data.</text>
</comment>
<dbReference type="SMART" id="SM00448">
    <property type="entry name" value="REC"/>
    <property type="match status" value="1"/>
</dbReference>
<dbReference type="InterPro" id="IPR003661">
    <property type="entry name" value="HisK_dim/P_dom"/>
</dbReference>
<dbReference type="InterPro" id="IPR003594">
    <property type="entry name" value="HATPase_dom"/>
</dbReference>
<dbReference type="PANTHER" id="PTHR43547">
    <property type="entry name" value="TWO-COMPONENT HISTIDINE KINASE"/>
    <property type="match status" value="1"/>
</dbReference>
<dbReference type="SUPFAM" id="SSF63829">
    <property type="entry name" value="Calcium-dependent phosphotriesterase"/>
    <property type="match status" value="3"/>
</dbReference>
<evidence type="ECO:0000259" key="9">
    <source>
        <dbReference type="PROSITE" id="PS50109"/>
    </source>
</evidence>
<dbReference type="PRINTS" id="PR00344">
    <property type="entry name" value="BCTRLSENSOR"/>
</dbReference>
<dbReference type="InterPro" id="IPR011006">
    <property type="entry name" value="CheY-like_superfamily"/>
</dbReference>
<dbReference type="Gene3D" id="2.60.40.10">
    <property type="entry name" value="Immunoglobulins"/>
    <property type="match status" value="1"/>
</dbReference>
<keyword evidence="5" id="KW-0238">DNA-binding</keyword>
<evidence type="ECO:0000256" key="1">
    <source>
        <dbReference type="ARBA" id="ARBA00000085"/>
    </source>
</evidence>
<keyword evidence="4" id="KW-0805">Transcription regulation</keyword>
<feature type="domain" description="Histidine kinase" evidence="9">
    <location>
        <begin position="852"/>
        <end position="1067"/>
    </location>
</feature>
<evidence type="ECO:0000256" key="5">
    <source>
        <dbReference type="ARBA" id="ARBA00023125"/>
    </source>
</evidence>
<keyword evidence="6" id="KW-0804">Transcription</keyword>
<dbReference type="Gene3D" id="2.130.10.10">
    <property type="entry name" value="YVTN repeat-like/Quinoprotein amine dehydrogenase"/>
    <property type="match status" value="4"/>
</dbReference>
<dbReference type="Gene3D" id="1.10.287.130">
    <property type="match status" value="1"/>
</dbReference>
<dbReference type="CDD" id="cd00075">
    <property type="entry name" value="HATPase"/>
    <property type="match status" value="1"/>
</dbReference>
<dbReference type="EC" id="2.7.13.3" evidence="2"/>
<dbReference type="InterPro" id="IPR036890">
    <property type="entry name" value="HATPase_C_sf"/>
</dbReference>
<evidence type="ECO:0000313" key="11">
    <source>
        <dbReference type="EMBL" id="MDO5986769.1"/>
    </source>
</evidence>
<dbReference type="Pfam" id="PF07495">
    <property type="entry name" value="Y_Y_Y"/>
    <property type="match status" value="1"/>
</dbReference>
<dbReference type="Gene3D" id="3.30.565.10">
    <property type="entry name" value="Histidine kinase-like ATPase, C-terminal domain"/>
    <property type="match status" value="1"/>
</dbReference>
<dbReference type="PROSITE" id="PS50110">
    <property type="entry name" value="RESPONSE_REGULATORY"/>
    <property type="match status" value="1"/>
</dbReference>
<reference evidence="11" key="1">
    <citation type="submission" date="2023-07" db="EMBL/GenBank/DDBJ databases">
        <title>Two novel species in the genus Flavivirga.</title>
        <authorList>
            <person name="Kwon K."/>
        </authorList>
    </citation>
    <scope>NUCLEOTIDE SEQUENCE</scope>
    <source>
        <strain evidence="11">KACC 14157</strain>
    </source>
</reference>
<dbReference type="SUPFAM" id="SSF46689">
    <property type="entry name" value="Homeodomain-like"/>
    <property type="match status" value="1"/>
</dbReference>
<accession>A0ABT8WZG3</accession>
<evidence type="ECO:0000256" key="4">
    <source>
        <dbReference type="ARBA" id="ARBA00023015"/>
    </source>
</evidence>
<dbReference type="Proteomes" id="UP001176891">
    <property type="component" value="Unassembled WGS sequence"/>
</dbReference>
<dbReference type="InterPro" id="IPR018062">
    <property type="entry name" value="HTH_AraC-typ_CS"/>
</dbReference>
<name>A0ABT8WZG3_9FLAO</name>
<feature type="domain" description="Response regulatory" evidence="10">
    <location>
        <begin position="1106"/>
        <end position="1221"/>
    </location>
</feature>
<dbReference type="PROSITE" id="PS50109">
    <property type="entry name" value="HIS_KIN"/>
    <property type="match status" value="1"/>
</dbReference>
<evidence type="ECO:0000313" key="12">
    <source>
        <dbReference type="Proteomes" id="UP001176891"/>
    </source>
</evidence>
<dbReference type="InterPro" id="IPR013783">
    <property type="entry name" value="Ig-like_fold"/>
</dbReference>
<dbReference type="InterPro" id="IPR018060">
    <property type="entry name" value="HTH_AraC"/>
</dbReference>
<dbReference type="Gene3D" id="1.10.10.60">
    <property type="entry name" value="Homeodomain-like"/>
    <property type="match status" value="1"/>
</dbReference>
<dbReference type="InterPro" id="IPR001789">
    <property type="entry name" value="Sig_transdc_resp-reg_receiver"/>
</dbReference>
<dbReference type="SUPFAM" id="SSF47384">
    <property type="entry name" value="Homodimeric domain of signal transducing histidine kinase"/>
    <property type="match status" value="1"/>
</dbReference>
<evidence type="ECO:0000259" key="10">
    <source>
        <dbReference type="PROSITE" id="PS50110"/>
    </source>
</evidence>
<dbReference type="InterPro" id="IPR036097">
    <property type="entry name" value="HisK_dim/P_sf"/>
</dbReference>
<dbReference type="InterPro" id="IPR015943">
    <property type="entry name" value="WD40/YVTN_repeat-like_dom_sf"/>
</dbReference>
<dbReference type="InterPro" id="IPR009057">
    <property type="entry name" value="Homeodomain-like_sf"/>
</dbReference>
<dbReference type="InterPro" id="IPR004358">
    <property type="entry name" value="Sig_transdc_His_kin-like_C"/>
</dbReference>
<gene>
    <name evidence="11" type="ORF">Q4Q39_05045</name>
</gene>
<dbReference type="PROSITE" id="PS00041">
    <property type="entry name" value="HTH_ARAC_FAMILY_1"/>
    <property type="match status" value="1"/>
</dbReference>
<sequence>MNSIYRRLVIYPVLLLSVVIVFGQNNIGFTQLNLEQGLSNGSVTGIVQDSIGFVWTATKNGLNRYDGKNFKVYNQENSNLKTNDISSLLLDSKGRMWVGTIGGGIYKYDIQKDIFKDFRNESEKTPGLQSDIIHTIYEDRQGAIWLGTENGLCKFKENQQSFITYNNYNISENTVFGTNTILSLFEKEDGSFWVGTNGGGLFTFNRKTETFKPFVSKQEGKTWMLPDYILAIAALEKDELLIGTYGDGLIKMNSKEGTASNFFKETPFEKVQIIRAIYTDDIGTLWVGTDGQGLIKVTKNHEQGTAMTQFLHNNRQKNSLSSNTIHTLFKDNMSNLWIGTARKGISIIENFPENIQRFQSDAYEDDAFPILSIYKNNNGLWMGLDGGGLNRYDFTSKKVTRYAKDADLMVGGHFIQCIKPDGDGDFWLGTFTNGLVLFNPLQGKLKQYKRTDQDPWSLPYDDVRDVVVLPSKNLWVATWGGGLSYFDRETERFKNYRYDKNNPNAISSDNVISLLKDVHDELWIATYGGGLNFYNTTTQSFEHFLMNADDPNSLVSNYIFAVIEDMDRNHLWLGTKKGLSKFDLNTRTFKNFSIGNSLNTNTIVSLEQDSQGTIWMGTKEGIFKFNPVEEDVEAVSKTNQEYHINSIFKDTSGILYFGGMEGWISIDPKKETAPKAHSKMILTDFKLFNQTVKVGTNKILEESIFLQKEVTLKHDQNVFTIDFTTLSYPFSNAIGYAIKMEGFDKEWRAIGKQGSATFTNLAAGDYTFMVKSQNRDGKWQERTAALKVEILPPFWKTWWAYTIYAVLLLLLLWGINHYTLQWAEIKNNLRNEKILREQKEKIHQLKQHFFTNISHEIRTPLTLIMGTLNSLLKKSVNAVEQKQLAILKSSANRLLNLVNELLNIRKLETGNVRLQVSENDLSIFIHEIFLAFSQQAIASNIQYNYKRPETPILAWFDKAQLEKAIYNLFTNAFKFTKSNDTITVAVQQINDYIEISVKDSGLGIPENKLPHIFERFYQDEEATASYNGFGIGLSITKDIVELHSGTIQVKSELGYGSLFTISLPMGRDHFEDSQIISSTEGEDHINYYMKIRPDQELQDELFKETSILVIEDNHHLREHLKSILSSDFKVLDAENGKIGLNMAIEQFPDLIISDVMMPEMDGIALCYALKTNIMTSHIPVILLTARAMVENIMEGYETGADDYLVKPFNEDVLKIRIKNLLANRKQLRERYINEGLLHPKEVTLTSPDQEFLTKLNGILEKKLEEPEFSVDELASDMAMSHSGLYKKLKALTGMTLIKFTKDFRLNRAAQMLEQRKFSVVDVCFKVGYTDRKHFSKEFKKKFGQNPSSYGKDFNPND</sequence>
<dbReference type="SUPFAM" id="SSF55874">
    <property type="entry name" value="ATPase domain of HSP90 chaperone/DNA topoisomerase II/histidine kinase"/>
    <property type="match status" value="1"/>
</dbReference>
<dbReference type="RefSeq" id="WP_303281283.1">
    <property type="nucleotide sequence ID" value="NZ_BAABCZ010000016.1"/>
</dbReference>
<dbReference type="InterPro" id="IPR005467">
    <property type="entry name" value="His_kinase_dom"/>
</dbReference>